<dbReference type="AlphaFoldDB" id="A0A1G2G3X5"/>
<protein>
    <recommendedName>
        <fullName evidence="3">Copper type II ascorbate-dependent monooxygenase C-terminal domain-containing protein</fullName>
    </recommendedName>
</protein>
<proteinExistence type="predicted"/>
<evidence type="ECO:0008006" key="3">
    <source>
        <dbReference type="Google" id="ProtNLM"/>
    </source>
</evidence>
<dbReference type="GO" id="GO:0003824">
    <property type="term" value="F:catalytic activity"/>
    <property type="evidence" value="ECO:0007669"/>
    <property type="project" value="InterPro"/>
</dbReference>
<comment type="caution">
    <text evidence="1">The sequence shown here is derived from an EMBL/GenBank/DDBJ whole genome shotgun (WGS) entry which is preliminary data.</text>
</comment>
<dbReference type="EMBL" id="MHNL01000011">
    <property type="protein sequence ID" value="OGZ44897.1"/>
    <property type="molecule type" value="Genomic_DNA"/>
</dbReference>
<dbReference type="InterPro" id="IPR008977">
    <property type="entry name" value="PHM/PNGase_F_dom_sf"/>
</dbReference>
<reference evidence="1 2" key="1">
    <citation type="journal article" date="2016" name="Nat. Commun.">
        <title>Thousands of microbial genomes shed light on interconnected biogeochemical processes in an aquifer system.</title>
        <authorList>
            <person name="Anantharaman K."/>
            <person name="Brown C.T."/>
            <person name="Hug L.A."/>
            <person name="Sharon I."/>
            <person name="Castelle C.J."/>
            <person name="Probst A.J."/>
            <person name="Thomas B.C."/>
            <person name="Singh A."/>
            <person name="Wilkins M.J."/>
            <person name="Karaoz U."/>
            <person name="Brodie E.L."/>
            <person name="Williams K.H."/>
            <person name="Hubbard S.S."/>
            <person name="Banfield J.F."/>
        </authorList>
    </citation>
    <scope>NUCLEOTIDE SEQUENCE [LARGE SCALE GENOMIC DNA]</scope>
</reference>
<sequence length="308" mass="33762">MKYKRGLLAILCVTVAASAVVGYAWFKSAHRVQNDLYGFQEHLQLESASIQLLPGEERYITKTAVVEKNGFITNIDPFIGTGENILHHAILFAEGERDAYYFCSGDQARKVLFTSGAELLGLHFPAAYGMRVRKGQRLILEAHLANADRKKISSGSVGVALTLAANAKPADTLHLVAGVPMEGPCRAGRDRLISYPIPKGVATYTAKLERPFVLAEPRTLIAWGGHMHAYGSSIALFSGDQRIGELHPQEASDKKTQAGMTIAWHDFMPPAYLDQNAPLQIKAVYEKPVELEIPEAMAIAYLIFAVEK</sequence>
<evidence type="ECO:0000313" key="1">
    <source>
        <dbReference type="EMBL" id="OGZ44897.1"/>
    </source>
</evidence>
<accession>A0A1G2G3X5</accession>
<dbReference type="SUPFAM" id="SSF49742">
    <property type="entry name" value="PHM/PNGase F"/>
    <property type="match status" value="1"/>
</dbReference>
<dbReference type="STRING" id="1802115.A2756_03430"/>
<dbReference type="Proteomes" id="UP000177785">
    <property type="component" value="Unassembled WGS sequence"/>
</dbReference>
<organism evidence="1 2">
    <name type="scientific">Candidatus Ryanbacteria bacterium RIFCSPHIGHO2_01_FULL_48_27</name>
    <dbReference type="NCBI Taxonomy" id="1802115"/>
    <lineage>
        <taxon>Bacteria</taxon>
        <taxon>Candidatus Ryaniibacteriota</taxon>
    </lineage>
</organism>
<evidence type="ECO:0000313" key="2">
    <source>
        <dbReference type="Proteomes" id="UP000177785"/>
    </source>
</evidence>
<gene>
    <name evidence="1" type="ORF">A2756_03430</name>
</gene>
<name>A0A1G2G3X5_9BACT</name>